<name>A0AA38XLE3_9EURO</name>
<protein>
    <submittedName>
        <fullName evidence="1">Uncharacterized protein</fullName>
    </submittedName>
</protein>
<keyword evidence="2" id="KW-1185">Reference proteome</keyword>
<comment type="caution">
    <text evidence="1">The sequence shown here is derived from an EMBL/GenBank/DDBJ whole genome shotgun (WGS) entry which is preliminary data.</text>
</comment>
<organism evidence="1 2">
    <name type="scientific">Cladophialophora chaetospira</name>
    <dbReference type="NCBI Taxonomy" id="386627"/>
    <lineage>
        <taxon>Eukaryota</taxon>
        <taxon>Fungi</taxon>
        <taxon>Dikarya</taxon>
        <taxon>Ascomycota</taxon>
        <taxon>Pezizomycotina</taxon>
        <taxon>Eurotiomycetes</taxon>
        <taxon>Chaetothyriomycetidae</taxon>
        <taxon>Chaetothyriales</taxon>
        <taxon>Herpotrichiellaceae</taxon>
        <taxon>Cladophialophora</taxon>
    </lineage>
</organism>
<dbReference type="Proteomes" id="UP001172673">
    <property type="component" value="Unassembled WGS sequence"/>
</dbReference>
<dbReference type="EMBL" id="JAPDRK010000002">
    <property type="protein sequence ID" value="KAJ9615632.1"/>
    <property type="molecule type" value="Genomic_DNA"/>
</dbReference>
<accession>A0AA38XLE3</accession>
<proteinExistence type="predicted"/>
<evidence type="ECO:0000313" key="2">
    <source>
        <dbReference type="Proteomes" id="UP001172673"/>
    </source>
</evidence>
<gene>
    <name evidence="1" type="ORF">H2200_001707</name>
</gene>
<sequence length="250" mass="28658">MPKAIRTPKLRKKRGRPYSKKPVKVTSVAQGQDVEITQNSTFLSLPAEVRVRIYECLVDLQDEGGKDAKFIIRKKFERAYITLRPLLRVCRLVNQEWTPFSCYGAHLAVNCSQLSRQPAALVEGKVHFGLAEYNNRFLRDPAQPKLSYIRKLTYDLTLPKSGSTDFGSLNRLARLLLKKPTMLKSLIQLKAYTQTIQNGQYSKWDAVIDVFSDILNDEWHSTNWRTAEGRPLLKKVGVTFSRVMRAIKSE</sequence>
<dbReference type="AlphaFoldDB" id="A0AA38XLE3"/>
<evidence type="ECO:0000313" key="1">
    <source>
        <dbReference type="EMBL" id="KAJ9615632.1"/>
    </source>
</evidence>
<reference evidence="1" key="1">
    <citation type="submission" date="2022-10" db="EMBL/GenBank/DDBJ databases">
        <title>Culturing micro-colonial fungi from biological soil crusts in the Mojave desert and describing Neophaeococcomyces mojavensis, and introducing the new genera and species Taxawa tesnikishii.</title>
        <authorList>
            <person name="Kurbessoian T."/>
            <person name="Stajich J.E."/>
        </authorList>
    </citation>
    <scope>NUCLEOTIDE SEQUENCE</scope>
    <source>
        <strain evidence="1">TK_41</strain>
    </source>
</reference>